<feature type="compositionally biased region" description="Polar residues" evidence="1">
    <location>
        <begin position="39"/>
        <end position="51"/>
    </location>
</feature>
<keyword evidence="3" id="KW-1185">Reference proteome</keyword>
<evidence type="ECO:0000313" key="2">
    <source>
        <dbReference type="EMBL" id="KAK3234441.1"/>
    </source>
</evidence>
<dbReference type="Proteomes" id="UP001190700">
    <property type="component" value="Unassembled WGS sequence"/>
</dbReference>
<protein>
    <submittedName>
        <fullName evidence="2">Uncharacterized protein</fullName>
    </submittedName>
</protein>
<comment type="caution">
    <text evidence="2">The sequence shown here is derived from an EMBL/GenBank/DDBJ whole genome shotgun (WGS) entry which is preliminary data.</text>
</comment>
<proteinExistence type="predicted"/>
<dbReference type="AlphaFoldDB" id="A0AAE0EN46"/>
<sequence>MTCKTLILQRSCGLKISAFQDLPNWRPKPHAHGVKRRSSNTPAGSLYQPHTRSAEKRTTESSNCRRTSRTVRCSASTEDKPTGSPPSQDGSKEVSEEGGGGGGASNLPEWAYVDKEDAKTVLIAVGISLFVSFVSYAPTPACSKSKCRIFSTHSVASLP</sequence>
<feature type="compositionally biased region" description="Polar residues" evidence="1">
    <location>
        <begin position="60"/>
        <end position="76"/>
    </location>
</feature>
<name>A0AAE0EN46_9CHLO</name>
<gene>
    <name evidence="2" type="ORF">CYMTET_55312</name>
</gene>
<dbReference type="EMBL" id="LGRX02035496">
    <property type="protein sequence ID" value="KAK3234441.1"/>
    <property type="molecule type" value="Genomic_DNA"/>
</dbReference>
<organism evidence="2 3">
    <name type="scientific">Cymbomonas tetramitiformis</name>
    <dbReference type="NCBI Taxonomy" id="36881"/>
    <lineage>
        <taxon>Eukaryota</taxon>
        <taxon>Viridiplantae</taxon>
        <taxon>Chlorophyta</taxon>
        <taxon>Pyramimonadophyceae</taxon>
        <taxon>Pyramimonadales</taxon>
        <taxon>Pyramimonadaceae</taxon>
        <taxon>Cymbomonas</taxon>
    </lineage>
</organism>
<evidence type="ECO:0000256" key="1">
    <source>
        <dbReference type="SAM" id="MobiDB-lite"/>
    </source>
</evidence>
<accession>A0AAE0EN46</accession>
<reference evidence="2 3" key="1">
    <citation type="journal article" date="2015" name="Genome Biol. Evol.">
        <title>Comparative Genomics of a Bacterivorous Green Alga Reveals Evolutionary Causalities and Consequences of Phago-Mixotrophic Mode of Nutrition.</title>
        <authorList>
            <person name="Burns J.A."/>
            <person name="Paasch A."/>
            <person name="Narechania A."/>
            <person name="Kim E."/>
        </authorList>
    </citation>
    <scope>NUCLEOTIDE SEQUENCE [LARGE SCALE GENOMIC DNA]</scope>
    <source>
        <strain evidence="2 3">PLY_AMNH</strain>
    </source>
</reference>
<feature type="region of interest" description="Disordered" evidence="1">
    <location>
        <begin position="22"/>
        <end position="108"/>
    </location>
</feature>
<evidence type="ECO:0000313" key="3">
    <source>
        <dbReference type="Proteomes" id="UP001190700"/>
    </source>
</evidence>
<feature type="compositionally biased region" description="Basic residues" evidence="1">
    <location>
        <begin position="27"/>
        <end position="38"/>
    </location>
</feature>